<organism evidence="1 2">
    <name type="scientific">Rangifer tarandus platyrhynchus</name>
    <name type="common">Svalbard reindeer</name>
    <dbReference type="NCBI Taxonomy" id="3082113"/>
    <lineage>
        <taxon>Eukaryota</taxon>
        <taxon>Metazoa</taxon>
        <taxon>Chordata</taxon>
        <taxon>Craniata</taxon>
        <taxon>Vertebrata</taxon>
        <taxon>Euteleostomi</taxon>
        <taxon>Mammalia</taxon>
        <taxon>Eutheria</taxon>
        <taxon>Laurasiatheria</taxon>
        <taxon>Artiodactyla</taxon>
        <taxon>Ruminantia</taxon>
        <taxon>Pecora</taxon>
        <taxon>Cervidae</taxon>
        <taxon>Odocoileinae</taxon>
        <taxon>Rangifer</taxon>
    </lineage>
</organism>
<evidence type="ECO:0000313" key="2">
    <source>
        <dbReference type="Proteomes" id="UP001162501"/>
    </source>
</evidence>
<dbReference type="EMBL" id="OX596098">
    <property type="protein sequence ID" value="CAM9633854.1"/>
    <property type="molecule type" value="Genomic_DNA"/>
</dbReference>
<gene>
    <name evidence="1" type="ORF">MRATA1EN22A_LOCUS5270</name>
</gene>
<name>A0AC59YEM3_RANTA</name>
<dbReference type="Proteomes" id="UP001162501">
    <property type="component" value="Chromosome 14"/>
</dbReference>
<protein>
    <submittedName>
        <fullName evidence="1">Uncharacterized protein</fullName>
    </submittedName>
</protein>
<proteinExistence type="predicted"/>
<accession>A0AC59YEM3</accession>
<reference evidence="1" key="2">
    <citation type="submission" date="2025-03" db="EMBL/GenBank/DDBJ databases">
        <authorList>
            <consortium name="ELIXIR-Norway"/>
            <consortium name="Elixir Norway"/>
        </authorList>
    </citation>
    <scope>NUCLEOTIDE SEQUENCE</scope>
</reference>
<evidence type="ECO:0000313" key="1">
    <source>
        <dbReference type="EMBL" id="CAM9633854.1"/>
    </source>
</evidence>
<sequence>MKVKEIAASKCPDQWSSSSTTPRSSSHCPTRSSVASTSHASPPRGPTPSCRCRPSVLRNMEYLVPAKSLVTRRSHSFPHKEQPGRKRSRALISPRTRPTPLMALAALVRLLNNVMENVKEGDPRKEYAHWKSIKQTVDKEEGDYSKLTQSLLSAENCPHEALRLFMKPPHSGFPRPP</sequence>
<reference evidence="1" key="1">
    <citation type="submission" date="2023-05" db="EMBL/GenBank/DDBJ databases">
        <authorList>
            <consortium name="ELIXIR-Norway"/>
        </authorList>
    </citation>
    <scope>NUCLEOTIDE SEQUENCE</scope>
</reference>